<reference evidence="1" key="1">
    <citation type="submission" date="2018-02" db="EMBL/GenBank/DDBJ databases">
        <title>Rhizophora mucronata_Transcriptome.</title>
        <authorList>
            <person name="Meera S.P."/>
            <person name="Sreeshan A."/>
            <person name="Augustine A."/>
        </authorList>
    </citation>
    <scope>NUCLEOTIDE SEQUENCE</scope>
    <source>
        <tissue evidence="1">Leaf</tissue>
    </source>
</reference>
<evidence type="ECO:0000313" key="1">
    <source>
        <dbReference type="EMBL" id="MBX26868.1"/>
    </source>
</evidence>
<protein>
    <submittedName>
        <fullName evidence="1">Uncharacterized protein</fullName>
    </submittedName>
</protein>
<name>A0A2P2M9G3_RHIMU</name>
<accession>A0A2P2M9G3</accession>
<proteinExistence type="predicted"/>
<organism evidence="1">
    <name type="scientific">Rhizophora mucronata</name>
    <name type="common">Asiatic mangrove</name>
    <dbReference type="NCBI Taxonomy" id="61149"/>
    <lineage>
        <taxon>Eukaryota</taxon>
        <taxon>Viridiplantae</taxon>
        <taxon>Streptophyta</taxon>
        <taxon>Embryophyta</taxon>
        <taxon>Tracheophyta</taxon>
        <taxon>Spermatophyta</taxon>
        <taxon>Magnoliopsida</taxon>
        <taxon>eudicotyledons</taxon>
        <taxon>Gunneridae</taxon>
        <taxon>Pentapetalae</taxon>
        <taxon>rosids</taxon>
        <taxon>fabids</taxon>
        <taxon>Malpighiales</taxon>
        <taxon>Rhizophoraceae</taxon>
        <taxon>Rhizophora</taxon>
    </lineage>
</organism>
<dbReference type="AlphaFoldDB" id="A0A2P2M9G3"/>
<sequence length="74" mass="8810">MPLQEMTWYLHLTPQKMQVVAQMTAYMVILSIVYSELRLQVSLSEEADFLNFLESGQQFHSVFLKRSLDHFWMP</sequence>
<dbReference type="EMBL" id="GGEC01046384">
    <property type="protein sequence ID" value="MBX26868.1"/>
    <property type="molecule type" value="Transcribed_RNA"/>
</dbReference>